<evidence type="ECO:0000313" key="2">
    <source>
        <dbReference type="EMBL" id="MBX36346.1"/>
    </source>
</evidence>
<reference evidence="2" key="1">
    <citation type="submission" date="2018-02" db="EMBL/GenBank/DDBJ databases">
        <title>Rhizophora mucronata_Transcriptome.</title>
        <authorList>
            <person name="Meera S.P."/>
            <person name="Sreeshan A."/>
            <person name="Augustine A."/>
        </authorList>
    </citation>
    <scope>NUCLEOTIDE SEQUENCE</scope>
    <source>
        <tissue evidence="2">Leaf</tissue>
    </source>
</reference>
<keyword evidence="1" id="KW-1133">Transmembrane helix</keyword>
<name>A0A2P2N1M3_RHIMU</name>
<keyword evidence="1" id="KW-0812">Transmembrane</keyword>
<protein>
    <submittedName>
        <fullName evidence="2">Uncharacterized protein</fullName>
    </submittedName>
</protein>
<sequence length="61" mass="6739">MMNQLSLCASGSTLGIKILPKPVKIYPVVMVAICKILIITISIVTQMWKTLMEGPSLRMFS</sequence>
<dbReference type="EMBL" id="GGEC01055862">
    <property type="protein sequence ID" value="MBX36346.1"/>
    <property type="molecule type" value="Transcribed_RNA"/>
</dbReference>
<accession>A0A2P2N1M3</accession>
<feature type="transmembrane region" description="Helical" evidence="1">
    <location>
        <begin position="25"/>
        <end position="48"/>
    </location>
</feature>
<evidence type="ECO:0000256" key="1">
    <source>
        <dbReference type="SAM" id="Phobius"/>
    </source>
</evidence>
<dbReference type="AlphaFoldDB" id="A0A2P2N1M3"/>
<proteinExistence type="predicted"/>
<keyword evidence="1" id="KW-0472">Membrane</keyword>
<organism evidence="2">
    <name type="scientific">Rhizophora mucronata</name>
    <name type="common">Asiatic mangrove</name>
    <dbReference type="NCBI Taxonomy" id="61149"/>
    <lineage>
        <taxon>Eukaryota</taxon>
        <taxon>Viridiplantae</taxon>
        <taxon>Streptophyta</taxon>
        <taxon>Embryophyta</taxon>
        <taxon>Tracheophyta</taxon>
        <taxon>Spermatophyta</taxon>
        <taxon>Magnoliopsida</taxon>
        <taxon>eudicotyledons</taxon>
        <taxon>Gunneridae</taxon>
        <taxon>Pentapetalae</taxon>
        <taxon>rosids</taxon>
        <taxon>fabids</taxon>
        <taxon>Malpighiales</taxon>
        <taxon>Rhizophoraceae</taxon>
        <taxon>Rhizophora</taxon>
    </lineage>
</organism>